<protein>
    <submittedName>
        <fullName evidence="1">YceD family protein</fullName>
    </submittedName>
</protein>
<name>A0ABW4L462_9MICO</name>
<dbReference type="EMBL" id="JBHUEE010000005">
    <property type="protein sequence ID" value="MFD1718238.1"/>
    <property type="molecule type" value="Genomic_DNA"/>
</dbReference>
<gene>
    <name evidence="1" type="ORF">ACFSE6_10355</name>
</gene>
<dbReference type="RefSeq" id="WP_388006133.1">
    <property type="nucleotide sequence ID" value="NZ_JBHUEE010000005.1"/>
</dbReference>
<sequence length="191" mass="21149">MDARSPLVVNTHELGRRPGASRALERTVPAPADLGTEVIAVPEGSDIELDLRLDSVLDGVFVSGTARARTHGECVRCLQELHGEVEAEMSELYYYPDTRATLIEEGDEEAEELPVVEDEHLDLEPVLRDAVVPALPFQPLCRPDCPGLCAGCGQRWDELEPDHHHEQLDPRWAALTALLEDDQTPDEEEGR</sequence>
<proteinExistence type="predicted"/>
<keyword evidence="2" id="KW-1185">Reference proteome</keyword>
<organism evidence="1 2">
    <name type="scientific">Georgenia deserti</name>
    <dbReference type="NCBI Taxonomy" id="2093781"/>
    <lineage>
        <taxon>Bacteria</taxon>
        <taxon>Bacillati</taxon>
        <taxon>Actinomycetota</taxon>
        <taxon>Actinomycetes</taxon>
        <taxon>Micrococcales</taxon>
        <taxon>Bogoriellaceae</taxon>
        <taxon>Georgenia</taxon>
    </lineage>
</organism>
<dbReference type="InterPro" id="IPR003772">
    <property type="entry name" value="YceD"/>
</dbReference>
<reference evidence="2" key="1">
    <citation type="journal article" date="2019" name="Int. J. Syst. Evol. Microbiol.">
        <title>The Global Catalogue of Microorganisms (GCM) 10K type strain sequencing project: providing services to taxonomists for standard genome sequencing and annotation.</title>
        <authorList>
            <consortium name="The Broad Institute Genomics Platform"/>
            <consortium name="The Broad Institute Genome Sequencing Center for Infectious Disease"/>
            <person name="Wu L."/>
            <person name="Ma J."/>
        </authorList>
    </citation>
    <scope>NUCLEOTIDE SEQUENCE [LARGE SCALE GENOMIC DNA]</scope>
    <source>
        <strain evidence="2">JCM 17130</strain>
    </source>
</reference>
<dbReference type="Pfam" id="PF02620">
    <property type="entry name" value="YceD"/>
    <property type="match status" value="1"/>
</dbReference>
<dbReference type="PANTHER" id="PTHR34374:SF1">
    <property type="entry name" value="LARGE RIBOSOMAL RNA SUBUNIT ACCUMULATION PROTEIN YCED HOMOLOG 1, CHLOROPLASTIC"/>
    <property type="match status" value="1"/>
</dbReference>
<comment type="caution">
    <text evidence="1">The sequence shown here is derived from an EMBL/GenBank/DDBJ whole genome shotgun (WGS) entry which is preliminary data.</text>
</comment>
<dbReference type="PANTHER" id="PTHR34374">
    <property type="entry name" value="LARGE RIBOSOMAL RNA SUBUNIT ACCUMULATION PROTEIN YCED HOMOLOG 1, CHLOROPLASTIC"/>
    <property type="match status" value="1"/>
</dbReference>
<dbReference type="Proteomes" id="UP001597277">
    <property type="component" value="Unassembled WGS sequence"/>
</dbReference>
<evidence type="ECO:0000313" key="2">
    <source>
        <dbReference type="Proteomes" id="UP001597277"/>
    </source>
</evidence>
<evidence type="ECO:0000313" key="1">
    <source>
        <dbReference type="EMBL" id="MFD1718238.1"/>
    </source>
</evidence>
<accession>A0ABW4L462</accession>